<name>A0A8S2DUL8_9BILA</name>
<sequence length="891" mass="104589">MSNLRAAKLKWYHKNRQQINQKRREQYRELMSQQSQLNSVDDVDNLNQSEFEDRDHMNEEDLYKTNDTDQCSLLFNHDNTFYDTLISETCTSDDEESFDENETDVIVEGDGNDNEKKNEMFNDQFQRDCDETDISVCLLTLKTKHNLTFECLSDIRKLLIVLNVQNVPSSIYHIRKLINTKSRSTPRTLSSTGTSSMIICQKCERVSFSKTSCSHTDCENHEKYTTNPYNYIYFDIRDQLQQIFRREQHINFFTPENKPFINTSMHDIYDGKVYRSLFSQVETNQTNYIMTLMMNVDGVAIGNNTEQSLWIITCAINEIKRKQRFKIQNVVVGGICSCYKKPSRAIMQILLKPIVNQLLLLEEQHLFQIKGTKNEYKLIRMYLIGACNDKPANSLVQNAPEPIAKYGCSRCELCGKTVLSNSNDEIAQNKSSSTDKKSRKDTHKIRVFPTNEDNQTQLRSTARCQLILNKLSKLKHNKQCLNDEKESNLRLGYSGKWSLTDLTYFDHGYSFLMDTLHTIYHGAFKRLMKLWFHQKYRTQQWSIRKHMNDIETDLQRFRFPSTTTRAPRSIMKYYRLKANESRVLLLITYPIFQNYLKPIYYKHLQLLSFALHVGESREITSPKLNEMKILLDKFVYTFHFLYGKRHTVNTVHSVIHFHQTVTDYGPLTNYSTFNFESVIGRIASTVNGTKNLPREIENNLELIKNSSFLLDMYCISSRLYLFISDLQDCKSNPSIVSNNYQVQKPTSVIHDNDKQELLLKFGKELLLYNKCFIKGGMFTTLHYSKSKQFQDCAILYRRENEHYFGIINKIILIQTSNNLLFQVLPLCNNKKDQVLLNFNTQKILCDNVEYGTINFDHHIHINANDVIEKVSYYQFEKQFIFIRYPTLTESS</sequence>
<evidence type="ECO:0000313" key="2">
    <source>
        <dbReference type="EMBL" id="CAF3743139.1"/>
    </source>
</evidence>
<gene>
    <name evidence="1" type="ORF">OVA965_LOCUS13137</name>
    <name evidence="2" type="ORF">TMI583_LOCUS13142</name>
</gene>
<dbReference type="PANTHER" id="PTHR46579:SF1">
    <property type="entry name" value="F5_8 TYPE C DOMAIN-CONTAINING PROTEIN"/>
    <property type="match status" value="1"/>
</dbReference>
<accession>A0A8S2DUL8</accession>
<comment type="caution">
    <text evidence="1">The sequence shown here is derived from an EMBL/GenBank/DDBJ whole genome shotgun (WGS) entry which is preliminary data.</text>
</comment>
<evidence type="ECO:0000313" key="3">
    <source>
        <dbReference type="Proteomes" id="UP000677228"/>
    </source>
</evidence>
<dbReference type="EMBL" id="CAJOBA010005427">
    <property type="protein sequence ID" value="CAF3743139.1"/>
    <property type="molecule type" value="Genomic_DNA"/>
</dbReference>
<proteinExistence type="predicted"/>
<dbReference type="AlphaFoldDB" id="A0A8S2DUL8"/>
<dbReference type="Proteomes" id="UP000682733">
    <property type="component" value="Unassembled WGS sequence"/>
</dbReference>
<reference evidence="1" key="1">
    <citation type="submission" date="2021-02" db="EMBL/GenBank/DDBJ databases">
        <authorList>
            <person name="Nowell W R."/>
        </authorList>
    </citation>
    <scope>NUCLEOTIDE SEQUENCE</scope>
</reference>
<organism evidence="1 3">
    <name type="scientific">Didymodactylos carnosus</name>
    <dbReference type="NCBI Taxonomy" id="1234261"/>
    <lineage>
        <taxon>Eukaryota</taxon>
        <taxon>Metazoa</taxon>
        <taxon>Spiralia</taxon>
        <taxon>Gnathifera</taxon>
        <taxon>Rotifera</taxon>
        <taxon>Eurotatoria</taxon>
        <taxon>Bdelloidea</taxon>
        <taxon>Philodinida</taxon>
        <taxon>Philodinidae</taxon>
        <taxon>Didymodactylos</taxon>
    </lineage>
</organism>
<dbReference type="PANTHER" id="PTHR46579">
    <property type="entry name" value="F5/8 TYPE C DOMAIN-CONTAINING PROTEIN-RELATED"/>
    <property type="match status" value="1"/>
</dbReference>
<protein>
    <submittedName>
        <fullName evidence="1">Uncharacterized protein</fullName>
    </submittedName>
</protein>
<dbReference type="Proteomes" id="UP000677228">
    <property type="component" value="Unassembled WGS sequence"/>
</dbReference>
<evidence type="ECO:0000313" key="1">
    <source>
        <dbReference type="EMBL" id="CAF0971715.1"/>
    </source>
</evidence>
<dbReference type="EMBL" id="CAJNOK010005420">
    <property type="protein sequence ID" value="CAF0971715.1"/>
    <property type="molecule type" value="Genomic_DNA"/>
</dbReference>